<dbReference type="PANTHER" id="PTHR12374:SF20">
    <property type="entry name" value="TRANSCRIPTIONAL ADAPTER 2-ALPHA"/>
    <property type="match status" value="1"/>
</dbReference>
<evidence type="ECO:0000313" key="14">
    <source>
        <dbReference type="EMBL" id="KIZ00170.1"/>
    </source>
</evidence>
<keyword evidence="5" id="KW-0805">Transcription regulation</keyword>
<dbReference type="InterPro" id="IPR000433">
    <property type="entry name" value="Znf_ZZ"/>
</dbReference>
<dbReference type="InterPro" id="IPR041983">
    <property type="entry name" value="ADA2-like_ZZ"/>
</dbReference>
<proteinExistence type="predicted"/>
<keyword evidence="4" id="KW-0862">Zinc</keyword>
<dbReference type="SMART" id="SM00717">
    <property type="entry name" value="SANT"/>
    <property type="match status" value="1"/>
</dbReference>
<sequence>MSDHGQRALYHCNYCHTDISNEVRIKCADCQDFDLCLDCFAVGVEVTPHRNTHRYRVVDNLSFPLLHPDWGADEELLLLEGCDVYGFGNWAAVSEHVGTKSREQCREHYFSTYVDVPTFPLPTPAPEMAGVDVRWLADQARAGGGRKRQRLDPQQLQQANADNPRQAKASAGGAPPAAAAQQPPAAAQQQQKGFAGAAPGAAGGAGPGGQPGGLGLSSKGLPHGAAAGVKAGSGGWDTTGWHAKRGEFDFEYDQEKQL</sequence>
<dbReference type="SMART" id="SM00291">
    <property type="entry name" value="ZnF_ZZ"/>
    <property type="match status" value="1"/>
</dbReference>
<keyword evidence="7" id="KW-0539">Nucleus</keyword>
<evidence type="ECO:0000259" key="10">
    <source>
        <dbReference type="PROSITE" id="PS50090"/>
    </source>
</evidence>
<dbReference type="CDD" id="cd02335">
    <property type="entry name" value="ZZ_ADA2"/>
    <property type="match status" value="1"/>
</dbReference>
<dbReference type="GO" id="GO:0006357">
    <property type="term" value="P:regulation of transcription by RNA polymerase II"/>
    <property type="evidence" value="ECO:0007669"/>
    <property type="project" value="TreeGrafter"/>
</dbReference>
<dbReference type="InterPro" id="IPR001005">
    <property type="entry name" value="SANT/Myb"/>
</dbReference>
<feature type="compositionally biased region" description="Low complexity" evidence="9">
    <location>
        <begin position="216"/>
        <end position="230"/>
    </location>
</feature>
<dbReference type="GO" id="GO:0008270">
    <property type="term" value="F:zinc ion binding"/>
    <property type="evidence" value="ECO:0007669"/>
    <property type="project" value="UniProtKB-KW"/>
</dbReference>
<dbReference type="PROSITE" id="PS50090">
    <property type="entry name" value="MYB_LIKE"/>
    <property type="match status" value="1"/>
</dbReference>
<accession>A0A0D2MA80</accession>
<dbReference type="InterPro" id="IPR043145">
    <property type="entry name" value="Znf_ZZ_sf"/>
</dbReference>
<evidence type="ECO:0000313" key="15">
    <source>
        <dbReference type="Proteomes" id="UP000054498"/>
    </source>
</evidence>
<dbReference type="PROSITE" id="PS51294">
    <property type="entry name" value="HTH_MYB"/>
    <property type="match status" value="1"/>
</dbReference>
<dbReference type="FunFam" id="3.30.60.90:FF:000008">
    <property type="entry name" value="Transcriptional adapter 2"/>
    <property type="match status" value="1"/>
</dbReference>
<evidence type="ECO:0000256" key="8">
    <source>
        <dbReference type="PROSITE-ProRule" id="PRU00228"/>
    </source>
</evidence>
<feature type="domain" description="ZZ-type" evidence="11">
    <location>
        <begin position="7"/>
        <end position="63"/>
    </location>
</feature>
<organism evidence="14 15">
    <name type="scientific">Monoraphidium neglectum</name>
    <dbReference type="NCBI Taxonomy" id="145388"/>
    <lineage>
        <taxon>Eukaryota</taxon>
        <taxon>Viridiplantae</taxon>
        <taxon>Chlorophyta</taxon>
        <taxon>core chlorophytes</taxon>
        <taxon>Chlorophyceae</taxon>
        <taxon>CS clade</taxon>
        <taxon>Sphaeropleales</taxon>
        <taxon>Selenastraceae</taxon>
        <taxon>Monoraphidium</taxon>
    </lineage>
</organism>
<dbReference type="Gene3D" id="1.10.10.60">
    <property type="entry name" value="Homeodomain-like"/>
    <property type="match status" value="1"/>
</dbReference>
<evidence type="ECO:0000256" key="1">
    <source>
        <dbReference type="ARBA" id="ARBA00004123"/>
    </source>
</evidence>
<dbReference type="InterPro" id="IPR009057">
    <property type="entry name" value="Homeodomain-like_sf"/>
</dbReference>
<dbReference type="FunFam" id="1.10.10.60:FF:000115">
    <property type="entry name" value="Transcriptional adapter 2"/>
    <property type="match status" value="1"/>
</dbReference>
<dbReference type="Pfam" id="PF25299">
    <property type="entry name" value="ZZ_ADA2"/>
    <property type="match status" value="1"/>
</dbReference>
<feature type="compositionally biased region" description="Low complexity" evidence="9">
    <location>
        <begin position="166"/>
        <end position="200"/>
    </location>
</feature>
<dbReference type="STRING" id="145388.A0A0D2MA80"/>
<dbReference type="Pfam" id="PF00249">
    <property type="entry name" value="Myb_DNA-binding"/>
    <property type="match status" value="1"/>
</dbReference>
<dbReference type="GO" id="GO:0005634">
    <property type="term" value="C:nucleus"/>
    <property type="evidence" value="ECO:0007669"/>
    <property type="project" value="UniProtKB-SubCell"/>
</dbReference>
<protein>
    <submittedName>
        <fullName evidence="14">Transcriptional adapter ADA2</fullName>
    </submittedName>
</protein>
<reference evidence="14 15" key="1">
    <citation type="journal article" date="2013" name="BMC Genomics">
        <title>Reconstruction of the lipid metabolism for the microalga Monoraphidium neglectum from its genome sequence reveals characteristics suitable for biofuel production.</title>
        <authorList>
            <person name="Bogen C."/>
            <person name="Al-Dilaimi A."/>
            <person name="Albersmeier A."/>
            <person name="Wichmann J."/>
            <person name="Grundmann M."/>
            <person name="Rupp O."/>
            <person name="Lauersen K.J."/>
            <person name="Blifernez-Klassen O."/>
            <person name="Kalinowski J."/>
            <person name="Goesmann A."/>
            <person name="Mussgnug J.H."/>
            <person name="Kruse O."/>
        </authorList>
    </citation>
    <scope>NUCLEOTIDE SEQUENCE [LARGE SCALE GENOMIC DNA]</scope>
    <source>
        <strain evidence="14 15">SAG 48.87</strain>
    </source>
</reference>
<evidence type="ECO:0000256" key="7">
    <source>
        <dbReference type="ARBA" id="ARBA00023242"/>
    </source>
</evidence>
<dbReference type="KEGG" id="mng:MNEG_7796"/>
<dbReference type="GeneID" id="25740672"/>
<feature type="compositionally biased region" description="Gly residues" evidence="9">
    <location>
        <begin position="201"/>
        <end position="215"/>
    </location>
</feature>
<dbReference type="CDD" id="cd00167">
    <property type="entry name" value="SANT"/>
    <property type="match status" value="1"/>
</dbReference>
<dbReference type="Proteomes" id="UP000054498">
    <property type="component" value="Unassembled WGS sequence"/>
</dbReference>
<feature type="compositionally biased region" description="Polar residues" evidence="9">
    <location>
        <begin position="152"/>
        <end position="163"/>
    </location>
</feature>
<feature type="domain" description="HTH myb-type" evidence="13">
    <location>
        <begin position="62"/>
        <end position="117"/>
    </location>
</feature>
<dbReference type="SUPFAM" id="SSF57850">
    <property type="entry name" value="RING/U-box"/>
    <property type="match status" value="1"/>
</dbReference>
<dbReference type="InterPro" id="IPR017930">
    <property type="entry name" value="Myb_dom"/>
</dbReference>
<evidence type="ECO:0000259" key="12">
    <source>
        <dbReference type="PROSITE" id="PS51293"/>
    </source>
</evidence>
<evidence type="ECO:0000256" key="3">
    <source>
        <dbReference type="ARBA" id="ARBA00022771"/>
    </source>
</evidence>
<dbReference type="EMBL" id="KK101635">
    <property type="protein sequence ID" value="KIZ00170.1"/>
    <property type="molecule type" value="Genomic_DNA"/>
</dbReference>
<dbReference type="PROSITE" id="PS01357">
    <property type="entry name" value="ZF_ZZ_1"/>
    <property type="match status" value="1"/>
</dbReference>
<evidence type="ECO:0000256" key="6">
    <source>
        <dbReference type="ARBA" id="ARBA00023163"/>
    </source>
</evidence>
<dbReference type="SUPFAM" id="SSF46689">
    <property type="entry name" value="Homeodomain-like"/>
    <property type="match status" value="1"/>
</dbReference>
<evidence type="ECO:0000256" key="4">
    <source>
        <dbReference type="ARBA" id="ARBA00022833"/>
    </source>
</evidence>
<keyword evidence="3 8" id="KW-0863">Zinc-finger</keyword>
<evidence type="ECO:0000259" key="11">
    <source>
        <dbReference type="PROSITE" id="PS50135"/>
    </source>
</evidence>
<dbReference type="Gene3D" id="3.30.60.90">
    <property type="match status" value="1"/>
</dbReference>
<dbReference type="AlphaFoldDB" id="A0A0D2MA80"/>
<feature type="region of interest" description="Disordered" evidence="9">
    <location>
        <begin position="141"/>
        <end position="242"/>
    </location>
</feature>
<name>A0A0D2MA80_9CHLO</name>
<dbReference type="GO" id="GO:0006338">
    <property type="term" value="P:chromatin remodeling"/>
    <property type="evidence" value="ECO:0007669"/>
    <property type="project" value="TreeGrafter"/>
</dbReference>
<evidence type="ECO:0000259" key="13">
    <source>
        <dbReference type="PROSITE" id="PS51294"/>
    </source>
</evidence>
<dbReference type="PROSITE" id="PS51293">
    <property type="entry name" value="SANT"/>
    <property type="match status" value="1"/>
</dbReference>
<gene>
    <name evidence="14" type="ORF">MNEG_7796</name>
</gene>
<evidence type="ECO:0000256" key="5">
    <source>
        <dbReference type="ARBA" id="ARBA00023015"/>
    </source>
</evidence>
<dbReference type="RefSeq" id="XP_013899189.1">
    <property type="nucleotide sequence ID" value="XM_014043735.1"/>
</dbReference>
<dbReference type="InterPro" id="IPR017884">
    <property type="entry name" value="SANT_dom"/>
</dbReference>
<dbReference type="OrthoDB" id="270417at2759"/>
<evidence type="ECO:0000256" key="2">
    <source>
        <dbReference type="ARBA" id="ARBA00022723"/>
    </source>
</evidence>
<comment type="subcellular location">
    <subcellularLocation>
        <location evidence="1">Nucleus</location>
    </subcellularLocation>
</comment>
<dbReference type="PANTHER" id="PTHR12374">
    <property type="entry name" value="TRANSCRIPTIONAL ADAPTOR 2 ADA2 -RELATED"/>
    <property type="match status" value="1"/>
</dbReference>
<evidence type="ECO:0000256" key="9">
    <source>
        <dbReference type="SAM" id="MobiDB-lite"/>
    </source>
</evidence>
<dbReference type="GO" id="GO:0003713">
    <property type="term" value="F:transcription coactivator activity"/>
    <property type="evidence" value="ECO:0007669"/>
    <property type="project" value="TreeGrafter"/>
</dbReference>
<keyword evidence="2" id="KW-0479">Metal-binding</keyword>
<dbReference type="PROSITE" id="PS50135">
    <property type="entry name" value="ZF_ZZ_2"/>
    <property type="match status" value="1"/>
</dbReference>
<keyword evidence="15" id="KW-1185">Reference proteome</keyword>
<feature type="domain" description="SANT" evidence="12">
    <location>
        <begin position="65"/>
        <end position="117"/>
    </location>
</feature>
<dbReference type="GO" id="GO:0003682">
    <property type="term" value="F:chromatin binding"/>
    <property type="evidence" value="ECO:0007669"/>
    <property type="project" value="TreeGrafter"/>
</dbReference>
<feature type="domain" description="Myb-like" evidence="10">
    <location>
        <begin position="70"/>
        <end position="113"/>
    </location>
</feature>
<keyword evidence="6" id="KW-0804">Transcription</keyword>